<proteinExistence type="predicted"/>
<evidence type="ECO:0000313" key="6">
    <source>
        <dbReference type="EMBL" id="PSJ42527.1"/>
    </source>
</evidence>
<dbReference type="PANTHER" id="PTHR30055">
    <property type="entry name" value="HTH-TYPE TRANSCRIPTIONAL REGULATOR RUTR"/>
    <property type="match status" value="1"/>
</dbReference>
<sequence length="187" mass="20763">MPADHQRDAILDTALHLALHQGWQDFSLRALAEARGLSLAELARHFRSKDDMAEALFDRADAAMLGLPPDEDEALAERLLIRLMAWLDYLAPYRPLVRDMLAYKLEPGHFHLQAHGITRISRTVQWLMSAADWQPAGVARPVGEAALTALYLAAVAAFLVDDSERLAHTRSLIRGLLSCPGLPGVRR</sequence>
<dbReference type="RefSeq" id="WP_106453500.1">
    <property type="nucleotide sequence ID" value="NZ_PXYH01000011.1"/>
</dbReference>
<dbReference type="Pfam" id="PF00440">
    <property type="entry name" value="TetR_N"/>
    <property type="match status" value="1"/>
</dbReference>
<keyword evidence="3" id="KW-0804">Transcription</keyword>
<keyword evidence="1" id="KW-0805">Transcription regulation</keyword>
<dbReference type="SUPFAM" id="SSF46689">
    <property type="entry name" value="Homeodomain-like"/>
    <property type="match status" value="1"/>
</dbReference>
<dbReference type="InterPro" id="IPR050109">
    <property type="entry name" value="HTH-type_TetR-like_transc_reg"/>
</dbReference>
<name>A0A2P7QX29_9GAMM</name>
<dbReference type="GO" id="GO:0003700">
    <property type="term" value="F:DNA-binding transcription factor activity"/>
    <property type="evidence" value="ECO:0007669"/>
    <property type="project" value="TreeGrafter"/>
</dbReference>
<dbReference type="GO" id="GO:0000976">
    <property type="term" value="F:transcription cis-regulatory region binding"/>
    <property type="evidence" value="ECO:0007669"/>
    <property type="project" value="TreeGrafter"/>
</dbReference>
<comment type="caution">
    <text evidence="6">The sequence shown here is derived from an EMBL/GenBank/DDBJ whole genome shotgun (WGS) entry which is preliminary data.</text>
</comment>
<reference evidence="6 7" key="1">
    <citation type="submission" date="2018-03" db="EMBL/GenBank/DDBJ databases">
        <title>The draft genome of Zobellella taiwanensis JCM 13381.</title>
        <authorList>
            <person name="Liu L."/>
            <person name="Li L."/>
            <person name="Wang T."/>
            <person name="Zhang X."/>
            <person name="Liang L."/>
        </authorList>
    </citation>
    <scope>NUCLEOTIDE SEQUENCE [LARGE SCALE GENOMIC DNA]</scope>
    <source>
        <strain evidence="6 7">JCM 13381</strain>
    </source>
</reference>
<dbReference type="OrthoDB" id="7375611at2"/>
<dbReference type="AlphaFoldDB" id="A0A2P7QX29"/>
<evidence type="ECO:0000256" key="1">
    <source>
        <dbReference type="ARBA" id="ARBA00023015"/>
    </source>
</evidence>
<dbReference type="PROSITE" id="PS50977">
    <property type="entry name" value="HTH_TETR_2"/>
    <property type="match status" value="1"/>
</dbReference>
<dbReference type="EMBL" id="PXYH01000011">
    <property type="protein sequence ID" value="PSJ42527.1"/>
    <property type="molecule type" value="Genomic_DNA"/>
</dbReference>
<dbReference type="Proteomes" id="UP000242181">
    <property type="component" value="Unassembled WGS sequence"/>
</dbReference>
<keyword evidence="7" id="KW-1185">Reference proteome</keyword>
<dbReference type="SUPFAM" id="SSF48498">
    <property type="entry name" value="Tetracyclin repressor-like, C-terminal domain"/>
    <property type="match status" value="1"/>
</dbReference>
<evidence type="ECO:0000256" key="3">
    <source>
        <dbReference type="ARBA" id="ARBA00023163"/>
    </source>
</evidence>
<evidence type="ECO:0000256" key="2">
    <source>
        <dbReference type="ARBA" id="ARBA00023125"/>
    </source>
</evidence>
<evidence type="ECO:0000256" key="4">
    <source>
        <dbReference type="PROSITE-ProRule" id="PRU00335"/>
    </source>
</evidence>
<dbReference type="InterPro" id="IPR001647">
    <property type="entry name" value="HTH_TetR"/>
</dbReference>
<accession>A0A2P7QX29</accession>
<protein>
    <recommendedName>
        <fullName evidence="5">HTH tetR-type domain-containing protein</fullName>
    </recommendedName>
</protein>
<dbReference type="Gene3D" id="1.10.357.10">
    <property type="entry name" value="Tetracycline Repressor, domain 2"/>
    <property type="match status" value="1"/>
</dbReference>
<evidence type="ECO:0000313" key="7">
    <source>
        <dbReference type="Proteomes" id="UP000242181"/>
    </source>
</evidence>
<evidence type="ECO:0000259" key="5">
    <source>
        <dbReference type="PROSITE" id="PS50977"/>
    </source>
</evidence>
<gene>
    <name evidence="6" type="ORF">C7I36_09610</name>
</gene>
<organism evidence="6 7">
    <name type="scientific">Zobellella taiwanensis</name>
    <dbReference type="NCBI Taxonomy" id="347535"/>
    <lineage>
        <taxon>Bacteria</taxon>
        <taxon>Pseudomonadati</taxon>
        <taxon>Pseudomonadota</taxon>
        <taxon>Gammaproteobacteria</taxon>
        <taxon>Aeromonadales</taxon>
        <taxon>Aeromonadaceae</taxon>
        <taxon>Zobellella</taxon>
    </lineage>
</organism>
<dbReference type="PANTHER" id="PTHR30055:SF234">
    <property type="entry name" value="HTH-TYPE TRANSCRIPTIONAL REGULATOR BETI"/>
    <property type="match status" value="1"/>
</dbReference>
<feature type="domain" description="HTH tetR-type" evidence="5">
    <location>
        <begin position="4"/>
        <end position="64"/>
    </location>
</feature>
<keyword evidence="2 4" id="KW-0238">DNA-binding</keyword>
<dbReference type="InterPro" id="IPR009057">
    <property type="entry name" value="Homeodomain-like_sf"/>
</dbReference>
<dbReference type="InterPro" id="IPR036271">
    <property type="entry name" value="Tet_transcr_reg_TetR-rel_C_sf"/>
</dbReference>
<feature type="DNA-binding region" description="H-T-H motif" evidence="4">
    <location>
        <begin position="27"/>
        <end position="46"/>
    </location>
</feature>